<keyword evidence="2" id="KW-1185">Reference proteome</keyword>
<evidence type="ECO:0000313" key="1">
    <source>
        <dbReference type="EMBL" id="KAI3363753.1"/>
    </source>
</evidence>
<sequence>MGVCLTSPHVLCGSGEGIRPCPSWYSVGSDPRVWGPGDFWTGCLPSEVFQACPTGKEALGKTQDTLERLCLSAGLGTPQGPPEELEEVSGPGHTAILTIILLIRLKDSALLLLSVVTCCTLVTPLSCCFDNCSPSAEEDRVR</sequence>
<protein>
    <submittedName>
        <fullName evidence="1">Uncharacterized protein</fullName>
    </submittedName>
</protein>
<comment type="caution">
    <text evidence="1">The sequence shown here is derived from an EMBL/GenBank/DDBJ whole genome shotgun (WGS) entry which is preliminary data.</text>
</comment>
<name>A0ACB8W7H9_9TELE</name>
<gene>
    <name evidence="1" type="ORF">L3Q82_001368</name>
</gene>
<proteinExistence type="predicted"/>
<dbReference type="EMBL" id="CM041543">
    <property type="protein sequence ID" value="KAI3363753.1"/>
    <property type="molecule type" value="Genomic_DNA"/>
</dbReference>
<reference evidence="1" key="1">
    <citation type="submission" date="2022-04" db="EMBL/GenBank/DDBJ databases">
        <title>Jade perch genome.</title>
        <authorList>
            <person name="Chao B."/>
        </authorList>
    </citation>
    <scope>NUCLEOTIDE SEQUENCE</scope>
    <source>
        <strain evidence="1">CB-2022</strain>
    </source>
</reference>
<dbReference type="Proteomes" id="UP000831701">
    <property type="component" value="Chromosome 13"/>
</dbReference>
<evidence type="ECO:0000313" key="2">
    <source>
        <dbReference type="Proteomes" id="UP000831701"/>
    </source>
</evidence>
<accession>A0ACB8W7H9</accession>
<organism evidence="1 2">
    <name type="scientific">Scortum barcoo</name>
    <name type="common">barcoo grunter</name>
    <dbReference type="NCBI Taxonomy" id="214431"/>
    <lineage>
        <taxon>Eukaryota</taxon>
        <taxon>Metazoa</taxon>
        <taxon>Chordata</taxon>
        <taxon>Craniata</taxon>
        <taxon>Vertebrata</taxon>
        <taxon>Euteleostomi</taxon>
        <taxon>Actinopterygii</taxon>
        <taxon>Neopterygii</taxon>
        <taxon>Teleostei</taxon>
        <taxon>Neoteleostei</taxon>
        <taxon>Acanthomorphata</taxon>
        <taxon>Eupercaria</taxon>
        <taxon>Centrarchiformes</taxon>
        <taxon>Terapontoidei</taxon>
        <taxon>Terapontidae</taxon>
        <taxon>Scortum</taxon>
    </lineage>
</organism>